<evidence type="ECO:0000313" key="3">
    <source>
        <dbReference type="Proteomes" id="UP000612349"/>
    </source>
</evidence>
<dbReference type="Proteomes" id="UP000612349">
    <property type="component" value="Unassembled WGS sequence"/>
</dbReference>
<comment type="caution">
    <text evidence="2">The sequence shown here is derived from an EMBL/GenBank/DDBJ whole genome shotgun (WGS) entry which is preliminary data.</text>
</comment>
<dbReference type="OrthoDB" id="7509627at2"/>
<keyword evidence="1" id="KW-1133">Transmembrane helix</keyword>
<sequence>MHDDKRLDMALSGVGDAQTPTMPDGFMDGVWMRVGQMEEASAARRRLALMGGMTVIGLGAGFGTIHAPAYAEMADVRLVDGADFSPAALLNVEP</sequence>
<accession>A0A916YTM3</accession>
<dbReference type="AlphaFoldDB" id="A0A916YTM3"/>
<reference evidence="2" key="1">
    <citation type="journal article" date="2014" name="Int. J. Syst. Evol. Microbiol.">
        <title>Complete genome sequence of Corynebacterium casei LMG S-19264T (=DSM 44701T), isolated from a smear-ripened cheese.</title>
        <authorList>
            <consortium name="US DOE Joint Genome Institute (JGI-PGF)"/>
            <person name="Walter F."/>
            <person name="Albersmeier A."/>
            <person name="Kalinowski J."/>
            <person name="Ruckert C."/>
        </authorList>
    </citation>
    <scope>NUCLEOTIDE SEQUENCE</scope>
    <source>
        <strain evidence="2">CGMCC 1.15360</strain>
    </source>
</reference>
<proteinExistence type="predicted"/>
<keyword evidence="1" id="KW-0472">Membrane</keyword>
<dbReference type="InterPro" id="IPR029063">
    <property type="entry name" value="SAM-dependent_MTases_sf"/>
</dbReference>
<gene>
    <name evidence="2" type="ORF">GCM10010990_07980</name>
</gene>
<organism evidence="2 3">
    <name type="scientific">Croceicoccus mobilis</name>
    <dbReference type="NCBI Taxonomy" id="1703339"/>
    <lineage>
        <taxon>Bacteria</taxon>
        <taxon>Pseudomonadati</taxon>
        <taxon>Pseudomonadota</taxon>
        <taxon>Alphaproteobacteria</taxon>
        <taxon>Sphingomonadales</taxon>
        <taxon>Erythrobacteraceae</taxon>
        <taxon>Croceicoccus</taxon>
    </lineage>
</organism>
<dbReference type="SUPFAM" id="SSF53335">
    <property type="entry name" value="S-adenosyl-L-methionine-dependent methyltransferases"/>
    <property type="match status" value="1"/>
</dbReference>
<protein>
    <submittedName>
        <fullName evidence="2">Uncharacterized protein</fullName>
    </submittedName>
</protein>
<evidence type="ECO:0000256" key="1">
    <source>
        <dbReference type="SAM" id="Phobius"/>
    </source>
</evidence>
<feature type="transmembrane region" description="Helical" evidence="1">
    <location>
        <begin position="47"/>
        <end position="71"/>
    </location>
</feature>
<keyword evidence="3" id="KW-1185">Reference proteome</keyword>
<dbReference type="EMBL" id="BMIP01000001">
    <property type="protein sequence ID" value="GGD60885.1"/>
    <property type="molecule type" value="Genomic_DNA"/>
</dbReference>
<dbReference type="RefSeq" id="WP_066773620.1">
    <property type="nucleotide sequence ID" value="NZ_BMIP01000001.1"/>
</dbReference>
<evidence type="ECO:0000313" key="2">
    <source>
        <dbReference type="EMBL" id="GGD60885.1"/>
    </source>
</evidence>
<name>A0A916YTM3_9SPHN</name>
<keyword evidence="1" id="KW-0812">Transmembrane</keyword>
<reference evidence="2" key="2">
    <citation type="submission" date="2020-09" db="EMBL/GenBank/DDBJ databases">
        <authorList>
            <person name="Sun Q."/>
            <person name="Zhou Y."/>
        </authorList>
    </citation>
    <scope>NUCLEOTIDE SEQUENCE</scope>
    <source>
        <strain evidence="2">CGMCC 1.15360</strain>
    </source>
</reference>